<dbReference type="Gene3D" id="3.30.750.24">
    <property type="entry name" value="STAS domain"/>
    <property type="match status" value="1"/>
</dbReference>
<dbReference type="InterPro" id="IPR011547">
    <property type="entry name" value="SLC26A/SulP_dom"/>
</dbReference>
<comment type="caution">
    <text evidence="10">The sequence shown here is derived from an EMBL/GenBank/DDBJ whole genome shotgun (WGS) entry which is preliminary data.</text>
</comment>
<feature type="transmembrane region" description="Helical" evidence="8">
    <location>
        <begin position="508"/>
        <end position="530"/>
    </location>
</feature>
<dbReference type="GO" id="GO:0034490">
    <property type="term" value="P:basic amino acid transmembrane import into vacuole"/>
    <property type="evidence" value="ECO:0007669"/>
    <property type="project" value="UniProtKB-ARBA"/>
</dbReference>
<keyword evidence="5" id="KW-0029">Amino-acid transport</keyword>
<dbReference type="AlphaFoldDB" id="A0AAV5RRX8"/>
<name>A0AAV5RRX8_MAUHU</name>
<evidence type="ECO:0000256" key="3">
    <source>
        <dbReference type="ARBA" id="ARBA00022554"/>
    </source>
</evidence>
<reference evidence="10 11" key="1">
    <citation type="journal article" date="2023" name="Elife">
        <title>Identification of key yeast species and microbe-microbe interactions impacting larval growth of Drosophila in the wild.</title>
        <authorList>
            <person name="Mure A."/>
            <person name="Sugiura Y."/>
            <person name="Maeda R."/>
            <person name="Honda K."/>
            <person name="Sakurai N."/>
            <person name="Takahashi Y."/>
            <person name="Watada M."/>
            <person name="Katoh T."/>
            <person name="Gotoh A."/>
            <person name="Gotoh Y."/>
            <person name="Taniguchi I."/>
            <person name="Nakamura K."/>
            <person name="Hayashi T."/>
            <person name="Katayama T."/>
            <person name="Uemura T."/>
            <person name="Hattori Y."/>
        </authorList>
    </citation>
    <scope>NUCLEOTIDE SEQUENCE [LARGE SCALE GENOMIC DNA]</scope>
    <source>
        <strain evidence="10 11">KH-74</strain>
    </source>
</reference>
<evidence type="ECO:0000256" key="2">
    <source>
        <dbReference type="ARBA" id="ARBA00022448"/>
    </source>
</evidence>
<dbReference type="CDD" id="cd07042">
    <property type="entry name" value="STAS_SulP_like_sulfate_transporter"/>
    <property type="match status" value="1"/>
</dbReference>
<evidence type="ECO:0000256" key="8">
    <source>
        <dbReference type="SAM" id="Phobius"/>
    </source>
</evidence>
<evidence type="ECO:0000313" key="10">
    <source>
        <dbReference type="EMBL" id="GMM54185.1"/>
    </source>
</evidence>
<evidence type="ECO:0000256" key="7">
    <source>
        <dbReference type="ARBA" id="ARBA00023136"/>
    </source>
</evidence>
<feature type="transmembrane region" description="Helical" evidence="8">
    <location>
        <begin position="416"/>
        <end position="432"/>
    </location>
</feature>
<feature type="domain" description="STAS" evidence="9">
    <location>
        <begin position="702"/>
        <end position="815"/>
    </location>
</feature>
<feature type="transmembrane region" description="Helical" evidence="8">
    <location>
        <begin position="274"/>
        <end position="293"/>
    </location>
</feature>
<proteinExistence type="predicted"/>
<dbReference type="GO" id="GO:0000329">
    <property type="term" value="C:fungal-type vacuole membrane"/>
    <property type="evidence" value="ECO:0007669"/>
    <property type="project" value="UniProtKB-ARBA"/>
</dbReference>
<dbReference type="SUPFAM" id="SSF52091">
    <property type="entry name" value="SpoIIaa-like"/>
    <property type="match status" value="1"/>
</dbReference>
<feature type="transmembrane region" description="Helical" evidence="8">
    <location>
        <begin position="634"/>
        <end position="662"/>
    </location>
</feature>
<keyword evidence="4 8" id="KW-0812">Transmembrane</keyword>
<keyword evidence="3" id="KW-0926">Vacuole</keyword>
<dbReference type="PROSITE" id="PS50801">
    <property type="entry name" value="STAS"/>
    <property type="match status" value="1"/>
</dbReference>
<evidence type="ECO:0000259" key="9">
    <source>
        <dbReference type="PROSITE" id="PS50801"/>
    </source>
</evidence>
<protein>
    <submittedName>
        <fullName evidence="10">Vsb1 protein</fullName>
    </submittedName>
</protein>
<feature type="transmembrane region" description="Helical" evidence="8">
    <location>
        <begin position="444"/>
        <end position="463"/>
    </location>
</feature>
<evidence type="ECO:0000256" key="4">
    <source>
        <dbReference type="ARBA" id="ARBA00022692"/>
    </source>
</evidence>
<dbReference type="Proteomes" id="UP001377567">
    <property type="component" value="Unassembled WGS sequence"/>
</dbReference>
<dbReference type="InterPro" id="IPR036513">
    <property type="entry name" value="STAS_dom_sf"/>
</dbReference>
<feature type="transmembrane region" description="Helical" evidence="8">
    <location>
        <begin position="335"/>
        <end position="357"/>
    </location>
</feature>
<dbReference type="PANTHER" id="PTHR43310:SF4">
    <property type="entry name" value="AFR304WP"/>
    <property type="match status" value="1"/>
</dbReference>
<evidence type="ECO:0000256" key="5">
    <source>
        <dbReference type="ARBA" id="ARBA00022970"/>
    </source>
</evidence>
<accession>A0AAV5RRX8</accession>
<organism evidence="10 11">
    <name type="scientific">Maudiozyma humilis</name>
    <name type="common">Sour dough yeast</name>
    <name type="synonym">Kazachstania humilis</name>
    <dbReference type="NCBI Taxonomy" id="51915"/>
    <lineage>
        <taxon>Eukaryota</taxon>
        <taxon>Fungi</taxon>
        <taxon>Dikarya</taxon>
        <taxon>Ascomycota</taxon>
        <taxon>Saccharomycotina</taxon>
        <taxon>Saccharomycetes</taxon>
        <taxon>Saccharomycetales</taxon>
        <taxon>Saccharomycetaceae</taxon>
        <taxon>Maudiozyma</taxon>
    </lineage>
</organism>
<keyword evidence="2" id="KW-0813">Transport</keyword>
<dbReference type="InterPro" id="IPR052706">
    <property type="entry name" value="Membrane-Transporter-like"/>
</dbReference>
<evidence type="ECO:0000256" key="1">
    <source>
        <dbReference type="ARBA" id="ARBA00004128"/>
    </source>
</evidence>
<keyword evidence="6 8" id="KW-1133">Transmembrane helix</keyword>
<comment type="subcellular location">
    <subcellularLocation>
        <location evidence="1">Vacuole membrane</location>
        <topology evidence="1">Multi-pass membrane protein</topology>
    </subcellularLocation>
</comment>
<feature type="transmembrane region" description="Helical" evidence="8">
    <location>
        <begin position="238"/>
        <end position="262"/>
    </location>
</feature>
<dbReference type="EMBL" id="BTGD01000001">
    <property type="protein sequence ID" value="GMM54185.1"/>
    <property type="molecule type" value="Genomic_DNA"/>
</dbReference>
<keyword evidence="7 8" id="KW-0472">Membrane</keyword>
<feature type="transmembrane region" description="Helical" evidence="8">
    <location>
        <begin position="369"/>
        <end position="390"/>
    </location>
</feature>
<dbReference type="Pfam" id="PF01740">
    <property type="entry name" value="STAS"/>
    <property type="match status" value="1"/>
</dbReference>
<keyword evidence="11" id="KW-1185">Reference proteome</keyword>
<dbReference type="InterPro" id="IPR002645">
    <property type="entry name" value="STAS_dom"/>
</dbReference>
<feature type="transmembrane region" description="Helical" evidence="8">
    <location>
        <begin position="581"/>
        <end position="614"/>
    </location>
</feature>
<evidence type="ECO:0000313" key="11">
    <source>
        <dbReference type="Proteomes" id="UP001377567"/>
    </source>
</evidence>
<evidence type="ECO:0000256" key="6">
    <source>
        <dbReference type="ARBA" id="ARBA00022989"/>
    </source>
</evidence>
<dbReference type="Pfam" id="PF00916">
    <property type="entry name" value="Sulfate_transp"/>
    <property type="match status" value="1"/>
</dbReference>
<dbReference type="PANTHER" id="PTHR43310">
    <property type="entry name" value="SULFATE TRANSPORTER YBAR-RELATED"/>
    <property type="match status" value="1"/>
</dbReference>
<sequence>MVIHISNKNTQLHRPSISESISVSLGLQNQDHLANGNSRQETEYTATELPLNHSVPPFLQNDGTFIGRSYINGFLAGSPGAKRPSRNNLNGEQYSRSMYSKPIYESQKLHNQTAEISRDFDRVSDDDKDIRNYIDSIEKENALTKRRHGEDGVVGNMEINENLINRDLENNTPTVTLSKVSDEEIDEYSRLFLSPVPSKSSQIQGVRSRTSYNSITQTEGSAPPVGLTGKITALSSDILHYLPAAVLGLLLNILDALSYGMIIFPITEPVFSQLGPTGLSMFYISTIISQFIYSSGWSSFPSGIGSEMIEITPFFHTMATAVMNALPGEGKDDEIITTTIFCYCISTIITGLTFLSLGKLRMGKIVGFFPRHILIGCIGGVGYFLLITGIEVSTRAAKFEYSLAFLGHLFSDPETLWKWLLPVILTIILVLTQKYFKNSLVLPSFYILTLCLFHFIVAIVPTLSLGHLRSNGWIFPISSSDSHWYDHYKLFDLTKVHWMLVLKQVPTMLALTFFGILHVPINVPALAMSLQMDKYDVDKELIAHGWSNLVSGAVGSIQNYLVYTNSVLFIRAGADSAMAGYILIVLTICVMAIGPVIISFIPICIVASLIFLLGYELLVEAVWDTFGKLTVFEYMTVIIIVLTMGVFDFVLGIIVGILIACFKFLVDSTKLQTINGEFDGTVARSTVARDEVQSNFLKGIGEQIYVLKLQNMLFFGTIISIEEKIDRLLEISDNDSSKRRIKYLILDFKNINADNIDYSAAEGFNRIKRFTQSKKIQLIISSIKAKDHIYQAFNNVGLLEGVELFNDLNSALEWCENEFLFKYKELRERAKARLQQRDSDAQMSLIAPASGKNRTHGSLTHSSIGQYNTPLPLNTPRNYQILHVAQDVFRTEQQTSHTLEQNLTDIPETEEPILTLLLSVLRQYRPSIISGSQEEREREIAFWSQLPPYLQRVELPAQSTMVHNDNVFFVVESGVLKVTFNLPQGVVYETVSTRTCYGKMVQKRDVARDGRVIGSDPLTIKVETDSVLYVVDSAALARMRTENVALFLELSLLVMTIKDTRFKELLGYALVSS</sequence>
<gene>
    <name evidence="10" type="ORF">DAKH74_008010</name>
</gene>
<dbReference type="FunFam" id="3.30.750.24:FF:000012">
    <property type="entry name" value="Sulfate transporter family protein"/>
    <property type="match status" value="1"/>
</dbReference>